<dbReference type="Proteomes" id="UP000694425">
    <property type="component" value="Unplaced"/>
</dbReference>
<evidence type="ECO:0000259" key="2">
    <source>
        <dbReference type="Pfam" id="PF02841"/>
    </source>
</evidence>
<evidence type="ECO:0000313" key="4">
    <source>
        <dbReference type="Proteomes" id="UP000694425"/>
    </source>
</evidence>
<feature type="coiled-coil region" evidence="1">
    <location>
        <begin position="157"/>
        <end position="191"/>
    </location>
</feature>
<dbReference type="AlphaFoldDB" id="A0A8C7BZM1"/>
<dbReference type="GO" id="GO:0003924">
    <property type="term" value="F:GTPase activity"/>
    <property type="evidence" value="ECO:0007669"/>
    <property type="project" value="InterPro"/>
</dbReference>
<dbReference type="PANTHER" id="PTHR10751">
    <property type="entry name" value="GUANYLATE BINDING PROTEIN"/>
    <property type="match status" value="1"/>
</dbReference>
<evidence type="ECO:0000256" key="1">
    <source>
        <dbReference type="SAM" id="Coils"/>
    </source>
</evidence>
<organism evidence="3 4">
    <name type="scientific">Neovison vison</name>
    <name type="common">American mink</name>
    <name type="synonym">Mustela vison</name>
    <dbReference type="NCBI Taxonomy" id="452646"/>
    <lineage>
        <taxon>Eukaryota</taxon>
        <taxon>Metazoa</taxon>
        <taxon>Chordata</taxon>
        <taxon>Craniata</taxon>
        <taxon>Vertebrata</taxon>
        <taxon>Euteleostomi</taxon>
        <taxon>Mammalia</taxon>
        <taxon>Eutheria</taxon>
        <taxon>Laurasiatheria</taxon>
        <taxon>Carnivora</taxon>
        <taxon>Caniformia</taxon>
        <taxon>Musteloidea</taxon>
        <taxon>Mustelidae</taxon>
        <taxon>Mustelinae</taxon>
        <taxon>Neogale</taxon>
    </lineage>
</organism>
<feature type="domain" description="Guanylate-binding protein/Atlastin C-terminal" evidence="2">
    <location>
        <begin position="31"/>
        <end position="199"/>
    </location>
</feature>
<proteinExistence type="predicted"/>
<evidence type="ECO:0000313" key="3">
    <source>
        <dbReference type="Ensembl" id="ENSNVIP00000030495.1"/>
    </source>
</evidence>
<name>A0A8C7BZM1_NEOVI</name>
<reference evidence="3" key="1">
    <citation type="submission" date="2025-08" db="UniProtKB">
        <authorList>
            <consortium name="Ensembl"/>
        </authorList>
    </citation>
    <scope>IDENTIFICATION</scope>
</reference>
<dbReference type="SUPFAM" id="SSF48340">
    <property type="entry name" value="Interferon-induced guanylate-binding protein 1 (GBP1), C-terminal domain"/>
    <property type="match status" value="1"/>
</dbReference>
<dbReference type="GO" id="GO:0005525">
    <property type="term" value="F:GTP binding"/>
    <property type="evidence" value="ECO:0007669"/>
    <property type="project" value="InterPro"/>
</dbReference>
<dbReference type="Pfam" id="PF02841">
    <property type="entry name" value="GBP_C"/>
    <property type="match status" value="1"/>
</dbReference>
<sequence length="247" mass="28185">PLPFTHFTHPPPPSFLQPPVLCIYGPLTFFLKEIKEDFLLQNEDASVKYCQAQLKQLSESLMKSISRGTFCVPGGYHLYLEEKEKVEWDYNQVQRKGVKANEVLQHFLQNQVAVENSILQGDVVLTYQEKALAGTGTKEEAAGKKLELLRWKYKEQQQKLEIQKRSFKENLAQLREKLERESENFQGEQEKTLKHKLTVNLHRAWAVPKGQCCGSSGEGPKLIKTMTPWGIIKTYDSLNASDPCGSC</sequence>
<dbReference type="Gene3D" id="1.20.1000.10">
    <property type="entry name" value="Guanylate-binding protein, C-terminal domain"/>
    <property type="match status" value="1"/>
</dbReference>
<dbReference type="GeneTree" id="ENSGT00940000162370"/>
<protein>
    <recommendedName>
        <fullName evidence="2">Guanylate-binding protein/Atlastin C-terminal domain-containing protein</fullName>
    </recommendedName>
</protein>
<reference evidence="3" key="2">
    <citation type="submission" date="2025-09" db="UniProtKB">
        <authorList>
            <consortium name="Ensembl"/>
        </authorList>
    </citation>
    <scope>IDENTIFICATION</scope>
</reference>
<dbReference type="InterPro" id="IPR036543">
    <property type="entry name" value="Guanylate-bd_C_sf"/>
</dbReference>
<keyword evidence="1" id="KW-0175">Coiled coil</keyword>
<dbReference type="InterPro" id="IPR003191">
    <property type="entry name" value="Guanylate-bd/ATL_C"/>
</dbReference>
<dbReference type="Ensembl" id="ENSNVIT00000035338.1">
    <property type="protein sequence ID" value="ENSNVIP00000030495.1"/>
    <property type="gene ID" value="ENSNVIG00000023496.1"/>
</dbReference>
<keyword evidence="4" id="KW-1185">Reference proteome</keyword>
<accession>A0A8C7BZM1</accession>